<feature type="coiled-coil region" evidence="1">
    <location>
        <begin position="99"/>
        <end position="126"/>
    </location>
</feature>
<proteinExistence type="predicted"/>
<dbReference type="Proteomes" id="UP000541444">
    <property type="component" value="Unassembled WGS sequence"/>
</dbReference>
<protein>
    <submittedName>
        <fullName evidence="2">Uncharacterized protein</fullName>
    </submittedName>
</protein>
<dbReference type="AlphaFoldDB" id="A0A7J7LFA8"/>
<evidence type="ECO:0000256" key="1">
    <source>
        <dbReference type="SAM" id="Coils"/>
    </source>
</evidence>
<name>A0A7J7LFA8_9MAGN</name>
<comment type="caution">
    <text evidence="2">The sequence shown here is derived from an EMBL/GenBank/DDBJ whole genome shotgun (WGS) entry which is preliminary data.</text>
</comment>
<reference evidence="2 3" key="1">
    <citation type="journal article" date="2020" name="IScience">
        <title>Genome Sequencing of the Endangered Kingdonia uniflora (Circaeasteraceae, Ranunculales) Reveals Potential Mechanisms of Evolutionary Specialization.</title>
        <authorList>
            <person name="Sun Y."/>
            <person name="Deng T."/>
            <person name="Zhang A."/>
            <person name="Moore M.J."/>
            <person name="Landis J.B."/>
            <person name="Lin N."/>
            <person name="Zhang H."/>
            <person name="Zhang X."/>
            <person name="Huang J."/>
            <person name="Zhang X."/>
            <person name="Sun H."/>
            <person name="Wang H."/>
        </authorList>
    </citation>
    <scope>NUCLEOTIDE SEQUENCE [LARGE SCALE GENOMIC DNA]</scope>
    <source>
        <strain evidence="2">TB1705</strain>
        <tissue evidence="2">Leaf</tissue>
    </source>
</reference>
<keyword evidence="3" id="KW-1185">Reference proteome</keyword>
<dbReference type="EMBL" id="JACGCM010002329">
    <property type="protein sequence ID" value="KAF6141248.1"/>
    <property type="molecule type" value="Genomic_DNA"/>
</dbReference>
<gene>
    <name evidence="2" type="ORF">GIB67_024332</name>
</gene>
<keyword evidence="1" id="KW-0175">Coiled coil</keyword>
<organism evidence="2 3">
    <name type="scientific">Kingdonia uniflora</name>
    <dbReference type="NCBI Taxonomy" id="39325"/>
    <lineage>
        <taxon>Eukaryota</taxon>
        <taxon>Viridiplantae</taxon>
        <taxon>Streptophyta</taxon>
        <taxon>Embryophyta</taxon>
        <taxon>Tracheophyta</taxon>
        <taxon>Spermatophyta</taxon>
        <taxon>Magnoliopsida</taxon>
        <taxon>Ranunculales</taxon>
        <taxon>Circaeasteraceae</taxon>
        <taxon>Kingdonia</taxon>
    </lineage>
</organism>
<sequence length="148" mass="16722">MLTDSQRMGNLDLFGLSALKTSITPMVVTSGSVYSLSQDFSLPGEAEGPDLGWHMQWTGWRENLPIAHLRDPPPMSSSYDTEKLRYLSHGMRRLVLAESAQDAQRIQEVEEELAIARRQIDSIDHQLYAHDLQLRRGRDVRVVPLPPG</sequence>
<evidence type="ECO:0000313" key="3">
    <source>
        <dbReference type="Proteomes" id="UP000541444"/>
    </source>
</evidence>
<accession>A0A7J7LFA8</accession>
<evidence type="ECO:0000313" key="2">
    <source>
        <dbReference type="EMBL" id="KAF6141248.1"/>
    </source>
</evidence>